<sequence length="63" mass="6975">QLLFDCPPTVKSDLNANNNKPVTVELIGHLCETQDLTKSKSTKRKAYECEISTIVEKGSLGHM</sequence>
<proteinExistence type="predicted"/>
<evidence type="ECO:0000313" key="1">
    <source>
        <dbReference type="EMBL" id="CAG8661339.1"/>
    </source>
</evidence>
<protein>
    <submittedName>
        <fullName evidence="1">6971_t:CDS:1</fullName>
    </submittedName>
</protein>
<comment type="caution">
    <text evidence="1">The sequence shown here is derived from an EMBL/GenBank/DDBJ whole genome shotgun (WGS) entry which is preliminary data.</text>
</comment>
<reference evidence="1" key="1">
    <citation type="submission" date="2021-06" db="EMBL/GenBank/DDBJ databases">
        <authorList>
            <person name="Kallberg Y."/>
            <person name="Tangrot J."/>
            <person name="Rosling A."/>
        </authorList>
    </citation>
    <scope>NUCLEOTIDE SEQUENCE</scope>
    <source>
        <strain evidence="1">MA461A</strain>
    </source>
</reference>
<keyword evidence="2" id="KW-1185">Reference proteome</keyword>
<name>A0ACA9NJG9_9GLOM</name>
<gene>
    <name evidence="1" type="ORF">RPERSI_LOCUS8286</name>
</gene>
<evidence type="ECO:0000313" key="2">
    <source>
        <dbReference type="Proteomes" id="UP000789920"/>
    </source>
</evidence>
<dbReference type="Proteomes" id="UP000789920">
    <property type="component" value="Unassembled WGS sequence"/>
</dbReference>
<accession>A0ACA9NJG9</accession>
<feature type="non-terminal residue" evidence="1">
    <location>
        <position position="1"/>
    </location>
</feature>
<organism evidence="1 2">
    <name type="scientific">Racocetra persica</name>
    <dbReference type="NCBI Taxonomy" id="160502"/>
    <lineage>
        <taxon>Eukaryota</taxon>
        <taxon>Fungi</taxon>
        <taxon>Fungi incertae sedis</taxon>
        <taxon>Mucoromycota</taxon>
        <taxon>Glomeromycotina</taxon>
        <taxon>Glomeromycetes</taxon>
        <taxon>Diversisporales</taxon>
        <taxon>Gigasporaceae</taxon>
        <taxon>Racocetra</taxon>
    </lineage>
</organism>
<dbReference type="EMBL" id="CAJVQC010014852">
    <property type="protein sequence ID" value="CAG8661339.1"/>
    <property type="molecule type" value="Genomic_DNA"/>
</dbReference>